<keyword evidence="2" id="KW-1185">Reference proteome</keyword>
<evidence type="ECO:0000313" key="2">
    <source>
        <dbReference type="Proteomes" id="UP001289645"/>
    </source>
</evidence>
<comment type="caution">
    <text evidence="1">The sequence shown here is derived from an EMBL/GenBank/DDBJ whole genome shotgun (WGS) entry which is preliminary data.</text>
</comment>
<dbReference type="EMBL" id="JAOXLN010000008">
    <property type="protein sequence ID" value="MDZ5085599.1"/>
    <property type="molecule type" value="Genomic_DNA"/>
</dbReference>
<sequence>MTLTVDEIQVADAPDAWARAGFTVDSAGDAVPCCRVGGVRIRLVGPHHGSGIVGWSLGGLPAGFSGELDGIVTVRSDGCAAAASTSTDVSSAALADVNPAAASTPTHAPRAAPAEHPNGVIAIDHVVLLSPDPDRTVAAMAAFGERPRRERRGELGGQPIRQIFFRLGEVIVEVVGAPAAAGDGPSTLWGITYVTADIDATAEFFGEHTAAVKPAVQPGRRITTVRHRELDISVRTAMISARH</sequence>
<protein>
    <submittedName>
        <fullName evidence="1">Glyoxalase</fullName>
    </submittedName>
</protein>
<gene>
    <name evidence="1" type="ORF">OHX15_09390</name>
</gene>
<proteinExistence type="predicted"/>
<dbReference type="Proteomes" id="UP001289645">
    <property type="component" value="Unassembled WGS sequence"/>
</dbReference>
<accession>A0ACC6MF83</accession>
<organism evidence="1 2">
    <name type="scientific">Mycolicibacterium parafortuitum</name>
    <name type="common">Mycobacterium parafortuitum</name>
    <dbReference type="NCBI Taxonomy" id="39692"/>
    <lineage>
        <taxon>Bacteria</taxon>
        <taxon>Bacillati</taxon>
        <taxon>Actinomycetota</taxon>
        <taxon>Actinomycetes</taxon>
        <taxon>Mycobacteriales</taxon>
        <taxon>Mycobacteriaceae</taxon>
        <taxon>Mycolicibacterium</taxon>
    </lineage>
</organism>
<reference evidence="1 2" key="1">
    <citation type="journal article" date="2021" name="Chemosphere">
        <title>Bioballs carrying a syntrophic Rhodococcus and Mycolicibacterium consortium for simultaneous sorption and biodegradation of fuel oil in contaminated freshwater.</title>
        <authorList>
            <person name="Naloka K."/>
            <person name="Polrit D."/>
            <person name="Muangchinda C."/>
            <person name="Thoetkiattikul H."/>
            <person name="Pinyakong O."/>
        </authorList>
    </citation>
    <scope>NUCLEOTIDE SEQUENCE [LARGE SCALE GENOMIC DNA]</scope>
    <source>
        <strain evidence="1 2">J101</strain>
    </source>
</reference>
<evidence type="ECO:0000313" key="1">
    <source>
        <dbReference type="EMBL" id="MDZ5085599.1"/>
    </source>
</evidence>
<name>A0ACC6MF83_MYCPF</name>